<accession>A0A1S3T7F6</accession>
<dbReference type="PANTHER" id="PTHR22950:SF701">
    <property type="entry name" value="AMINO ACID TRANSPORTER AVT1A-LIKE"/>
    <property type="match status" value="1"/>
</dbReference>
<evidence type="ECO:0000313" key="12">
    <source>
        <dbReference type="RefSeq" id="XP_014489708.1"/>
    </source>
</evidence>
<feature type="transmembrane region" description="Helical" evidence="9">
    <location>
        <begin position="472"/>
        <end position="494"/>
    </location>
</feature>
<dbReference type="Pfam" id="PF01490">
    <property type="entry name" value="Aa_trans"/>
    <property type="match status" value="1"/>
</dbReference>
<protein>
    <submittedName>
        <fullName evidence="12">Amino acid transporter AVT1A-like</fullName>
    </submittedName>
</protein>
<keyword evidence="3 9" id="KW-0812">Transmembrane</keyword>
<feature type="compositionally biased region" description="Acidic residues" evidence="8">
    <location>
        <begin position="10"/>
        <end position="21"/>
    </location>
</feature>
<feature type="transmembrane region" description="Helical" evidence="9">
    <location>
        <begin position="405"/>
        <end position="424"/>
    </location>
</feature>
<evidence type="ECO:0000256" key="1">
    <source>
        <dbReference type="ARBA" id="ARBA00004141"/>
    </source>
</evidence>
<dbReference type="OrthoDB" id="655540at2759"/>
<name>A0A1S3T7F6_VIGRR</name>
<evidence type="ECO:0000256" key="6">
    <source>
        <dbReference type="ARBA" id="ARBA00023136"/>
    </source>
</evidence>
<evidence type="ECO:0000259" key="10">
    <source>
        <dbReference type="Pfam" id="PF01490"/>
    </source>
</evidence>
<organism evidence="11 12">
    <name type="scientific">Vigna radiata var. radiata</name>
    <name type="common">Mung bean</name>
    <name type="synonym">Phaseolus aureus</name>
    <dbReference type="NCBI Taxonomy" id="3916"/>
    <lineage>
        <taxon>Eukaryota</taxon>
        <taxon>Viridiplantae</taxon>
        <taxon>Streptophyta</taxon>
        <taxon>Embryophyta</taxon>
        <taxon>Tracheophyta</taxon>
        <taxon>Spermatophyta</taxon>
        <taxon>Magnoliopsida</taxon>
        <taxon>eudicotyledons</taxon>
        <taxon>Gunneridae</taxon>
        <taxon>Pentapetalae</taxon>
        <taxon>rosids</taxon>
        <taxon>fabids</taxon>
        <taxon>Fabales</taxon>
        <taxon>Fabaceae</taxon>
        <taxon>Papilionoideae</taxon>
        <taxon>50 kb inversion clade</taxon>
        <taxon>NPAAA clade</taxon>
        <taxon>indigoferoid/millettioid clade</taxon>
        <taxon>Phaseoleae</taxon>
        <taxon>Vigna</taxon>
    </lineage>
</organism>
<keyword evidence="6 9" id="KW-0472">Membrane</keyword>
<evidence type="ECO:0000256" key="5">
    <source>
        <dbReference type="ARBA" id="ARBA00022989"/>
    </source>
</evidence>
<comment type="subcellular location">
    <subcellularLocation>
        <location evidence="1">Membrane</location>
        <topology evidence="1">Multi-pass membrane protein</topology>
    </subcellularLocation>
</comment>
<feature type="transmembrane region" description="Helical" evidence="9">
    <location>
        <begin position="445"/>
        <end position="466"/>
    </location>
</feature>
<feature type="transmembrane region" description="Helical" evidence="9">
    <location>
        <begin position="269"/>
        <end position="285"/>
    </location>
</feature>
<feature type="region of interest" description="Disordered" evidence="8">
    <location>
        <begin position="1"/>
        <end position="57"/>
    </location>
</feature>
<evidence type="ECO:0000256" key="8">
    <source>
        <dbReference type="SAM" id="MobiDB-lite"/>
    </source>
</evidence>
<feature type="transmembrane region" description="Helical" evidence="9">
    <location>
        <begin position="224"/>
        <end position="244"/>
    </location>
</feature>
<dbReference type="InterPro" id="IPR013057">
    <property type="entry name" value="AA_transpt_TM"/>
</dbReference>
<feature type="transmembrane region" description="Helical" evidence="9">
    <location>
        <begin position="332"/>
        <end position="353"/>
    </location>
</feature>
<keyword evidence="2" id="KW-0813">Transport</keyword>
<dbReference type="KEGG" id="vra:106752525"/>
<dbReference type="Proteomes" id="UP000087766">
    <property type="component" value="Unplaced"/>
</dbReference>
<feature type="transmembrane region" description="Helical" evidence="9">
    <location>
        <begin position="175"/>
        <end position="194"/>
    </location>
</feature>
<dbReference type="AlphaFoldDB" id="A0A1S3T7F6"/>
<comment type="similarity">
    <text evidence="7">Belongs to the amino acid/polyamine transporter 2 family. Amino acid/auxin permease (AAAP) (TC 2.A.18.5) subfamily.</text>
</comment>
<evidence type="ECO:0000256" key="3">
    <source>
        <dbReference type="ARBA" id="ARBA00022692"/>
    </source>
</evidence>
<dbReference type="RefSeq" id="XP_014489708.1">
    <property type="nucleotide sequence ID" value="XM_014634222.1"/>
</dbReference>
<evidence type="ECO:0000256" key="2">
    <source>
        <dbReference type="ARBA" id="ARBA00022448"/>
    </source>
</evidence>
<proteinExistence type="inferred from homology"/>
<dbReference type="PANTHER" id="PTHR22950">
    <property type="entry name" value="AMINO ACID TRANSPORTER"/>
    <property type="match status" value="1"/>
</dbReference>
<dbReference type="GeneID" id="106752525"/>
<keyword evidence="5 9" id="KW-1133">Transmembrane helix</keyword>
<feature type="transmembrane region" description="Helical" evidence="9">
    <location>
        <begin position="292"/>
        <end position="312"/>
    </location>
</feature>
<feature type="transmembrane region" description="Helical" evidence="9">
    <location>
        <begin position="365"/>
        <end position="385"/>
    </location>
</feature>
<gene>
    <name evidence="12" type="primary">LOC106752525</name>
</gene>
<keyword evidence="11" id="KW-1185">Reference proteome</keyword>
<evidence type="ECO:0000256" key="7">
    <source>
        <dbReference type="ARBA" id="ARBA00049662"/>
    </source>
</evidence>
<evidence type="ECO:0000256" key="9">
    <source>
        <dbReference type="SAM" id="Phobius"/>
    </source>
</evidence>
<feature type="transmembrane region" description="Helical" evidence="9">
    <location>
        <begin position="506"/>
        <end position="528"/>
    </location>
</feature>
<dbReference type="GO" id="GO:0015179">
    <property type="term" value="F:L-amino acid transmembrane transporter activity"/>
    <property type="evidence" value="ECO:0007669"/>
    <property type="project" value="TreeGrafter"/>
</dbReference>
<evidence type="ECO:0000256" key="4">
    <source>
        <dbReference type="ARBA" id="ARBA00022970"/>
    </source>
</evidence>
<feature type="compositionally biased region" description="Basic and acidic residues" evidence="8">
    <location>
        <begin position="22"/>
        <end position="36"/>
    </location>
</feature>
<dbReference type="FunFam" id="1.20.1740.10:FF:000047">
    <property type="entry name" value="Amino acid transporter AVT1A"/>
    <property type="match status" value="1"/>
</dbReference>
<dbReference type="GO" id="GO:0005774">
    <property type="term" value="C:vacuolar membrane"/>
    <property type="evidence" value="ECO:0007669"/>
    <property type="project" value="TreeGrafter"/>
</dbReference>
<dbReference type="Gene3D" id="1.20.1740.10">
    <property type="entry name" value="Amino acid/polyamine transporter I"/>
    <property type="match status" value="1"/>
</dbReference>
<feature type="domain" description="Amino acid transporter transmembrane" evidence="10">
    <location>
        <begin position="148"/>
        <end position="528"/>
    </location>
</feature>
<keyword evidence="4" id="KW-0029">Amino-acid transport</keyword>
<reference evidence="12" key="1">
    <citation type="submission" date="2025-08" db="UniProtKB">
        <authorList>
            <consortium name="RefSeq"/>
        </authorList>
    </citation>
    <scope>IDENTIFICATION</scope>
    <source>
        <tissue evidence="12">Leaf</tissue>
    </source>
</reference>
<evidence type="ECO:0000313" key="11">
    <source>
        <dbReference type="Proteomes" id="UP000087766"/>
    </source>
</evidence>
<sequence>MAHNRRDSESFMDDFDGDDNEEHNTHSPDYRSEHSNQCDSDEEGHRKTHPESSFISQQWPQTYRDAIDSYTISVAPNLESIIRAPSVIYSSFIGGGSKSMLEHDERTSFLSGEEIIQAGISRRQSTWWEKASIQMQIPEELPTGYGCSLSQTIFNGINVMAGVGLLSTPYTIKQAGWASMLVMLFFAIVCCYTADLMKHCFESEEGIVSYPDIGEAAFGRYGRLIVSIILYVELYSYCVEFIILEGDNLSGLFPGTSLDWGSFQLDSKHLFGILTALIILPTVWLKDLRILSYLSAGGVVSTTLVILCVFLVGTRDDVGFHHSGSLVNWSGIPFAVGIYGFCFAGHSVFPNIYQSMADKREFTKAVIVSFLICTVVYGISAVMGFLMFGEGTLSQITLNLPRNALASKVALWTIVISPLTKYALMMNPLARSVEELLPISMSNSYWCFITLRTVLVISTVCAAFMIPFFGLVMALIGSLLSLLVAVVLPSICFLKIVGKNATCTQVVLSVIIAVLGMAAALIGTYSSVFKIMQK</sequence>